<gene>
    <name evidence="3" type="ORF">A3D01_04555</name>
</gene>
<dbReference type="STRING" id="1802505.A3D01_04555"/>
<dbReference type="Gene3D" id="3.40.50.720">
    <property type="entry name" value="NAD(P)-binding Rossmann-like Domain"/>
    <property type="match status" value="1"/>
</dbReference>
<feature type="transmembrane region" description="Helical" evidence="1">
    <location>
        <begin position="20"/>
        <end position="40"/>
    </location>
</feature>
<dbReference type="Pfam" id="PF00899">
    <property type="entry name" value="ThiF"/>
    <property type="match status" value="1"/>
</dbReference>
<dbReference type="EMBL" id="MGGR01000031">
    <property type="protein sequence ID" value="OGM32417.1"/>
    <property type="molecule type" value="Genomic_DNA"/>
</dbReference>
<accession>A0A1F7YYS0</accession>
<proteinExistence type="predicted"/>
<feature type="domain" description="THIF-type NAD/FAD binding fold" evidence="2">
    <location>
        <begin position="9"/>
        <end position="253"/>
    </location>
</feature>
<sequence>MELHRIEGVLDLSMVRTKKLLFLGLGSLGSLALANLVYPWKQIVLVDPEVFEEDNVERHLLGNDSVGQPKAEALKSWLVNKGVNPGTIVIHVGYAQEFLHLHNDADIAVVSIDKRRPNDDVNVWAIQNRVAAVYGGIYPNGIGGHVMFIPRPADVCYLCAQHRMGGEYEGKPTDDYGVNIAELVDERGDLRAVPALYWNISAVASDMADLIIDYLEGGEIPAQVLVRANSWEPILNIPQGKKLKTVAAFIASQASLGLIPNLKLSKLNKGYQLLAQRSVFALELKQSDRCPLHSTQLSAEDI</sequence>
<keyword evidence="1" id="KW-1133">Transmembrane helix</keyword>
<evidence type="ECO:0000259" key="2">
    <source>
        <dbReference type="Pfam" id="PF00899"/>
    </source>
</evidence>
<organism evidence="3 4">
    <name type="scientific">Candidatus Woesebacteria bacterium RIFCSPHIGHO2_02_FULL_39_13</name>
    <dbReference type="NCBI Taxonomy" id="1802505"/>
    <lineage>
        <taxon>Bacteria</taxon>
        <taxon>Candidatus Woeseibacteriota</taxon>
    </lineage>
</organism>
<protein>
    <recommendedName>
        <fullName evidence="2">THIF-type NAD/FAD binding fold domain-containing protein</fullName>
    </recommendedName>
</protein>
<dbReference type="InterPro" id="IPR000594">
    <property type="entry name" value="ThiF_NAD_FAD-bd"/>
</dbReference>
<name>A0A1F7YYS0_9BACT</name>
<keyword evidence="1" id="KW-0472">Membrane</keyword>
<reference evidence="3 4" key="1">
    <citation type="journal article" date="2016" name="Nat. Commun.">
        <title>Thousands of microbial genomes shed light on interconnected biogeochemical processes in an aquifer system.</title>
        <authorList>
            <person name="Anantharaman K."/>
            <person name="Brown C.T."/>
            <person name="Hug L.A."/>
            <person name="Sharon I."/>
            <person name="Castelle C.J."/>
            <person name="Probst A.J."/>
            <person name="Thomas B.C."/>
            <person name="Singh A."/>
            <person name="Wilkins M.J."/>
            <person name="Karaoz U."/>
            <person name="Brodie E.L."/>
            <person name="Williams K.H."/>
            <person name="Hubbard S.S."/>
            <person name="Banfield J.F."/>
        </authorList>
    </citation>
    <scope>NUCLEOTIDE SEQUENCE [LARGE SCALE GENOMIC DNA]</scope>
</reference>
<dbReference type="InterPro" id="IPR035985">
    <property type="entry name" value="Ubiquitin-activating_enz"/>
</dbReference>
<dbReference type="Proteomes" id="UP000177169">
    <property type="component" value="Unassembled WGS sequence"/>
</dbReference>
<evidence type="ECO:0000313" key="3">
    <source>
        <dbReference type="EMBL" id="OGM32417.1"/>
    </source>
</evidence>
<comment type="caution">
    <text evidence="3">The sequence shown here is derived from an EMBL/GenBank/DDBJ whole genome shotgun (WGS) entry which is preliminary data.</text>
</comment>
<keyword evidence="1" id="KW-0812">Transmembrane</keyword>
<evidence type="ECO:0000256" key="1">
    <source>
        <dbReference type="SAM" id="Phobius"/>
    </source>
</evidence>
<dbReference type="AlphaFoldDB" id="A0A1F7YYS0"/>
<evidence type="ECO:0000313" key="4">
    <source>
        <dbReference type="Proteomes" id="UP000177169"/>
    </source>
</evidence>
<dbReference type="SUPFAM" id="SSF69572">
    <property type="entry name" value="Activating enzymes of the ubiquitin-like proteins"/>
    <property type="match status" value="1"/>
</dbReference>
<dbReference type="GO" id="GO:0008641">
    <property type="term" value="F:ubiquitin-like modifier activating enzyme activity"/>
    <property type="evidence" value="ECO:0007669"/>
    <property type="project" value="InterPro"/>
</dbReference>